<evidence type="ECO:0000256" key="1">
    <source>
        <dbReference type="SAM" id="SignalP"/>
    </source>
</evidence>
<reference evidence="2 3" key="1">
    <citation type="submission" date="2022-01" db="EMBL/GenBank/DDBJ databases">
        <title>A chromosomal length assembly of Cordylochernes scorpioides.</title>
        <authorList>
            <person name="Zeh D."/>
            <person name="Zeh J."/>
        </authorList>
    </citation>
    <scope>NUCLEOTIDE SEQUENCE [LARGE SCALE GENOMIC DNA]</scope>
    <source>
        <strain evidence="2">IN4F17</strain>
        <tissue evidence="2">Whole Body</tissue>
    </source>
</reference>
<dbReference type="EMBL" id="CP092863">
    <property type="protein sequence ID" value="UYV60746.1"/>
    <property type="molecule type" value="Genomic_DNA"/>
</dbReference>
<feature type="chain" id="PRO_5047155066" evidence="1">
    <location>
        <begin position="17"/>
        <end position="139"/>
    </location>
</feature>
<evidence type="ECO:0000313" key="2">
    <source>
        <dbReference type="EMBL" id="UYV60746.1"/>
    </source>
</evidence>
<protein>
    <submittedName>
        <fullName evidence="2">Uncharacterized protein</fullName>
    </submittedName>
</protein>
<accession>A0ABY6JVV8</accession>
<keyword evidence="1" id="KW-0732">Signal</keyword>
<sequence>MSHDLFLLVDLLKVLSSDWPAALLDERYGLPDRKCRVLFPLYLLPRYQNTSGLGSEVWVSRMATNFIRAESPSKAVQKPVRHSVQAQTCAELSAKEDLQRKISNNLSAKQNYANPPTGVKDANLAAARDDVTTGLAVAT</sequence>
<feature type="signal peptide" evidence="1">
    <location>
        <begin position="1"/>
        <end position="16"/>
    </location>
</feature>
<name>A0ABY6JVV8_9ARAC</name>
<dbReference type="Proteomes" id="UP001235939">
    <property type="component" value="Chromosome 01"/>
</dbReference>
<keyword evidence="3" id="KW-1185">Reference proteome</keyword>
<gene>
    <name evidence="2" type="ORF">LAZ67_1002099</name>
</gene>
<organism evidence="2 3">
    <name type="scientific">Cordylochernes scorpioides</name>
    <dbReference type="NCBI Taxonomy" id="51811"/>
    <lineage>
        <taxon>Eukaryota</taxon>
        <taxon>Metazoa</taxon>
        <taxon>Ecdysozoa</taxon>
        <taxon>Arthropoda</taxon>
        <taxon>Chelicerata</taxon>
        <taxon>Arachnida</taxon>
        <taxon>Pseudoscorpiones</taxon>
        <taxon>Cheliferoidea</taxon>
        <taxon>Chernetidae</taxon>
        <taxon>Cordylochernes</taxon>
    </lineage>
</organism>
<proteinExistence type="predicted"/>
<evidence type="ECO:0000313" key="3">
    <source>
        <dbReference type="Proteomes" id="UP001235939"/>
    </source>
</evidence>